<dbReference type="InterPro" id="IPR029045">
    <property type="entry name" value="ClpP/crotonase-like_dom_sf"/>
</dbReference>
<comment type="caution">
    <text evidence="2">The sequence shown here is derived from an EMBL/GenBank/DDBJ whole genome shotgun (WGS) entry which is preliminary data.</text>
</comment>
<gene>
    <name evidence="2" type="ORF">V5O48_013702</name>
</gene>
<sequence>MLALAASSSLAQDPCATIAGQTWVGASDVRACYNSLSFETTIRNNIVEVVNKTMAFHTSTNYQVQAPAPFEDVHEDIIGTLARINSQTYDSDFDLHVDIATSTRRMGDGHSVYVSMCYDNTYTSFVPVPLVLLQNNDGTQDIYVDPQAYKVFSQDFFSGQVEIWQQALGNDIPLETLSGAKVIAIDNEDPWKAVDAAAAAAGGYQSFTTRQNSFFASFAISASAWSYLPGLFAQMSLPLKDSVTLTIQRANSSASDIITLPFRSRLHENVIAFTDKASFWNNNCLATSTTNGSPNAQQDATPAIARFSAQASRNSTTRLIVNEMLDVNSALAVPMPASLRPPRSNYQAAWDTFGWILDDKKTGLFSSGNFRTNNEISLMVGLMNLVRGLSSRNATRLVIDVSNNQGGLVCASALLHYYFMGNKTTTSPQALLPTKFRAQPLAQKIVDNVITSQAVDTWYYPTQWKNAENEPFSATTNYLREGAEDRVINGRPDVFSQTIGQECQPFYYFDMPQAPVWKGEIVIVSNGRCASSCALFVNTMAKLENVKVVSIGGKFDTPQQYAGTVGGQSLDFSAIDSDIKAAGLKDDPLAPPDFITNSYQGITWRLAQGVFDEDEPEEWQSREAAENYQLTAAVVNDPWKLWNDMAAKFFED</sequence>
<evidence type="ECO:0000313" key="3">
    <source>
        <dbReference type="Proteomes" id="UP001465976"/>
    </source>
</evidence>
<proteinExistence type="predicted"/>
<accession>A0ABR3EZD4</accession>
<dbReference type="EMBL" id="JBAHYK010001373">
    <property type="protein sequence ID" value="KAL0568287.1"/>
    <property type="molecule type" value="Genomic_DNA"/>
</dbReference>
<name>A0ABR3EZD4_9AGAR</name>
<dbReference type="Pfam" id="PF03572">
    <property type="entry name" value="Peptidase_S41"/>
    <property type="match status" value="1"/>
</dbReference>
<dbReference type="PANTHER" id="PTHR37049">
    <property type="entry name" value="PEPTIDASE S41 FAMILY PROTEIN"/>
    <property type="match status" value="1"/>
</dbReference>
<dbReference type="InterPro" id="IPR005151">
    <property type="entry name" value="Tail-specific_protease"/>
</dbReference>
<feature type="domain" description="Tail specific protease" evidence="1">
    <location>
        <begin position="384"/>
        <end position="549"/>
    </location>
</feature>
<keyword evidence="3" id="KW-1185">Reference proteome</keyword>
<reference evidence="2 3" key="1">
    <citation type="submission" date="2024-02" db="EMBL/GenBank/DDBJ databases">
        <title>A draft genome for the cacao thread blight pathogen Marasmius crinis-equi.</title>
        <authorList>
            <person name="Cohen S.P."/>
            <person name="Baruah I.K."/>
            <person name="Amoako-Attah I."/>
            <person name="Bukari Y."/>
            <person name="Meinhardt L.W."/>
            <person name="Bailey B.A."/>
        </authorList>
    </citation>
    <scope>NUCLEOTIDE SEQUENCE [LARGE SCALE GENOMIC DNA]</scope>
    <source>
        <strain evidence="2 3">GH-76</strain>
    </source>
</reference>
<dbReference type="Gene3D" id="3.90.226.10">
    <property type="entry name" value="2-enoyl-CoA Hydratase, Chain A, domain 1"/>
    <property type="match status" value="1"/>
</dbReference>
<dbReference type="Proteomes" id="UP001465976">
    <property type="component" value="Unassembled WGS sequence"/>
</dbReference>
<dbReference type="InterPro" id="IPR052766">
    <property type="entry name" value="S41A_metabolite_peptidase"/>
</dbReference>
<dbReference type="PANTHER" id="PTHR37049:SF5">
    <property type="entry name" value="TAIL SPECIFIC PROTEASE DOMAIN-CONTAINING PROTEIN"/>
    <property type="match status" value="1"/>
</dbReference>
<dbReference type="SUPFAM" id="SSF52096">
    <property type="entry name" value="ClpP/crotonase"/>
    <property type="match status" value="1"/>
</dbReference>
<evidence type="ECO:0000313" key="2">
    <source>
        <dbReference type="EMBL" id="KAL0568287.1"/>
    </source>
</evidence>
<protein>
    <recommendedName>
        <fullName evidence="1">Tail specific protease domain-containing protein</fullName>
    </recommendedName>
</protein>
<organism evidence="2 3">
    <name type="scientific">Marasmius crinis-equi</name>
    <dbReference type="NCBI Taxonomy" id="585013"/>
    <lineage>
        <taxon>Eukaryota</taxon>
        <taxon>Fungi</taxon>
        <taxon>Dikarya</taxon>
        <taxon>Basidiomycota</taxon>
        <taxon>Agaricomycotina</taxon>
        <taxon>Agaricomycetes</taxon>
        <taxon>Agaricomycetidae</taxon>
        <taxon>Agaricales</taxon>
        <taxon>Marasmiineae</taxon>
        <taxon>Marasmiaceae</taxon>
        <taxon>Marasmius</taxon>
    </lineage>
</organism>
<evidence type="ECO:0000259" key="1">
    <source>
        <dbReference type="Pfam" id="PF03572"/>
    </source>
</evidence>